<feature type="transmembrane region" description="Helical" evidence="1">
    <location>
        <begin position="141"/>
        <end position="165"/>
    </location>
</feature>
<feature type="transmembrane region" description="Helical" evidence="1">
    <location>
        <begin position="12"/>
        <end position="34"/>
    </location>
</feature>
<name>A0ABN8HWF2_9NEOP</name>
<reference evidence="2" key="1">
    <citation type="submission" date="2022-03" db="EMBL/GenBank/DDBJ databases">
        <authorList>
            <person name="Martin H S."/>
        </authorList>
    </citation>
    <scope>NUCLEOTIDE SEQUENCE</scope>
</reference>
<accession>A0ABN8HWF2</accession>
<feature type="transmembrane region" description="Helical" evidence="1">
    <location>
        <begin position="116"/>
        <end position="135"/>
    </location>
</feature>
<proteinExistence type="predicted"/>
<gene>
    <name evidence="2" type="ORF">IPOD504_LOCUS3334</name>
</gene>
<evidence type="ECO:0000313" key="3">
    <source>
        <dbReference type="Proteomes" id="UP000837857"/>
    </source>
</evidence>
<feature type="non-terminal residue" evidence="2">
    <location>
        <position position="212"/>
    </location>
</feature>
<dbReference type="EMBL" id="OW152825">
    <property type="protein sequence ID" value="CAH2041671.1"/>
    <property type="molecule type" value="Genomic_DNA"/>
</dbReference>
<evidence type="ECO:0000256" key="1">
    <source>
        <dbReference type="SAM" id="Phobius"/>
    </source>
</evidence>
<keyword evidence="3" id="KW-1185">Reference proteome</keyword>
<evidence type="ECO:0000313" key="2">
    <source>
        <dbReference type="EMBL" id="CAH2041671.1"/>
    </source>
</evidence>
<sequence length="212" mass="25149">MCVTVEVALPTIRTFLLVFSLRTGCFIILFWTSFRSCFEVLFFASAILEVLVRRKSPLGAWIVPRNKKYYDDDNFYSIYYLYVVMLVIEAILLLFTVVYLAWGLCWEKRKPLKHYLCCRILTWVIEVSVLFTLCIEHQLLIGWYLVLLLFVTLELYSIIAVYSYYVNITYIDGDINRKYSEEVQNVFSFYPSPKSKERTWTTNTLLEGIYRT</sequence>
<keyword evidence="1" id="KW-0472">Membrane</keyword>
<keyword evidence="1" id="KW-1133">Transmembrane helix</keyword>
<protein>
    <submittedName>
        <fullName evidence="2">Uncharacterized protein</fullName>
    </submittedName>
</protein>
<feature type="transmembrane region" description="Helical" evidence="1">
    <location>
        <begin position="79"/>
        <end position="104"/>
    </location>
</feature>
<keyword evidence="1" id="KW-0812">Transmembrane</keyword>
<organism evidence="2 3">
    <name type="scientific">Iphiclides podalirius</name>
    <name type="common">scarce swallowtail</name>
    <dbReference type="NCBI Taxonomy" id="110791"/>
    <lineage>
        <taxon>Eukaryota</taxon>
        <taxon>Metazoa</taxon>
        <taxon>Ecdysozoa</taxon>
        <taxon>Arthropoda</taxon>
        <taxon>Hexapoda</taxon>
        <taxon>Insecta</taxon>
        <taxon>Pterygota</taxon>
        <taxon>Neoptera</taxon>
        <taxon>Endopterygota</taxon>
        <taxon>Lepidoptera</taxon>
        <taxon>Glossata</taxon>
        <taxon>Ditrysia</taxon>
        <taxon>Papilionoidea</taxon>
        <taxon>Papilionidae</taxon>
        <taxon>Papilioninae</taxon>
        <taxon>Iphiclides</taxon>
    </lineage>
</organism>
<dbReference type="Proteomes" id="UP000837857">
    <property type="component" value="Chromosome 13"/>
</dbReference>